<feature type="transmembrane region" description="Helical" evidence="2">
    <location>
        <begin position="382"/>
        <end position="406"/>
    </location>
</feature>
<name>A0A956NDI7_UNCEI</name>
<sequence length="595" mass="65370">MESNRLPYVEQSYTMGRVESKGAQQIANGILARGGAWLLLGAVVVAALWPFRGYVTDDTYIHLQFARNLAQGYGFAFEEGRQVYGFTSPLWVMLLGAAERLGLPGLPAARVLGLFFTFASIAGVHALSKEWMRDRRFVWTATIAWAFDAWLLRWTYSGMETSLAVSVVVWAFVLHARAREGRGSVFAALAGAALLAVVRPEGLALAFLVWVDLSFFPVPRGEANRVPSPFPSPLPSRRPELAGEDRGPSRPGGSRRGRAALVGLVPVAAIVGPWFIYAGSTFGQILPTSIAAKSPSFLWKPADLLERVTLELSILGATRAVELMLLLASVAVLTVSFRRGRVGRDTLRALWDRYRLALLWFVAILVPYIVRDSGLVSRYLMVLTPILTALSWSVVETVLATGDVTVSDTGNDSRRSPWWGRTTVLIALSLVATTSLNAWVLYGRTLSHVTEFSSRLESSMGAIADWLRTNTPDSSSVASPDIGLLGYRLLDGQPNRHLVDLSGIVTPEMLALHQGRYIEDFILDIGFAPLARPDYVIDRDTEPRRLPEVGPHGERIEVALVREIGPLGVARPGPYYYTLYRIDWSEARSPSGTHP</sequence>
<dbReference type="AlphaFoldDB" id="A0A956NDI7"/>
<organism evidence="3 4">
    <name type="scientific">Eiseniibacteriota bacterium</name>
    <dbReference type="NCBI Taxonomy" id="2212470"/>
    <lineage>
        <taxon>Bacteria</taxon>
        <taxon>Candidatus Eiseniibacteriota</taxon>
    </lineage>
</organism>
<reference evidence="3" key="2">
    <citation type="journal article" date="2021" name="Microbiome">
        <title>Successional dynamics and alternative stable states in a saline activated sludge microbial community over 9 years.</title>
        <authorList>
            <person name="Wang Y."/>
            <person name="Ye J."/>
            <person name="Ju F."/>
            <person name="Liu L."/>
            <person name="Boyd J.A."/>
            <person name="Deng Y."/>
            <person name="Parks D.H."/>
            <person name="Jiang X."/>
            <person name="Yin X."/>
            <person name="Woodcroft B.J."/>
            <person name="Tyson G.W."/>
            <person name="Hugenholtz P."/>
            <person name="Polz M.F."/>
            <person name="Zhang T."/>
        </authorList>
    </citation>
    <scope>NUCLEOTIDE SEQUENCE</scope>
    <source>
        <strain evidence="3">HKST-UBA02</strain>
    </source>
</reference>
<proteinExistence type="predicted"/>
<accession>A0A956NDI7</accession>
<feature type="region of interest" description="Disordered" evidence="1">
    <location>
        <begin position="227"/>
        <end position="255"/>
    </location>
</feature>
<evidence type="ECO:0000313" key="3">
    <source>
        <dbReference type="EMBL" id="MCA9754904.1"/>
    </source>
</evidence>
<feature type="transmembrane region" description="Helical" evidence="2">
    <location>
        <begin position="185"/>
        <end position="211"/>
    </location>
</feature>
<keyword evidence="2" id="KW-0472">Membrane</keyword>
<feature type="transmembrane region" description="Helical" evidence="2">
    <location>
        <begin position="259"/>
        <end position="277"/>
    </location>
</feature>
<protein>
    <recommendedName>
        <fullName evidence="5">Glycosyltransferase RgtA/B/C/D-like domain-containing protein</fullName>
    </recommendedName>
</protein>
<dbReference type="EMBL" id="JAGQHS010000012">
    <property type="protein sequence ID" value="MCA9754904.1"/>
    <property type="molecule type" value="Genomic_DNA"/>
</dbReference>
<comment type="caution">
    <text evidence="3">The sequence shown here is derived from an EMBL/GenBank/DDBJ whole genome shotgun (WGS) entry which is preliminary data.</text>
</comment>
<evidence type="ECO:0000256" key="1">
    <source>
        <dbReference type="SAM" id="MobiDB-lite"/>
    </source>
</evidence>
<feature type="transmembrane region" description="Helical" evidence="2">
    <location>
        <begin position="354"/>
        <end position="370"/>
    </location>
</feature>
<gene>
    <name evidence="3" type="ORF">KDA27_03810</name>
</gene>
<feature type="transmembrane region" description="Helical" evidence="2">
    <location>
        <begin position="154"/>
        <end position="173"/>
    </location>
</feature>
<keyword evidence="2" id="KW-1133">Transmembrane helix</keyword>
<evidence type="ECO:0000313" key="4">
    <source>
        <dbReference type="Proteomes" id="UP000739538"/>
    </source>
</evidence>
<feature type="compositionally biased region" description="Basic and acidic residues" evidence="1">
    <location>
        <begin position="237"/>
        <end position="248"/>
    </location>
</feature>
<keyword evidence="2" id="KW-0812">Transmembrane</keyword>
<reference evidence="3" key="1">
    <citation type="submission" date="2020-04" db="EMBL/GenBank/DDBJ databases">
        <authorList>
            <person name="Zhang T."/>
        </authorList>
    </citation>
    <scope>NUCLEOTIDE SEQUENCE</scope>
    <source>
        <strain evidence="3">HKST-UBA02</strain>
    </source>
</reference>
<evidence type="ECO:0008006" key="5">
    <source>
        <dbReference type="Google" id="ProtNLM"/>
    </source>
</evidence>
<evidence type="ECO:0000256" key="2">
    <source>
        <dbReference type="SAM" id="Phobius"/>
    </source>
</evidence>
<dbReference type="Proteomes" id="UP000739538">
    <property type="component" value="Unassembled WGS sequence"/>
</dbReference>
<feature type="transmembrane region" description="Helical" evidence="2">
    <location>
        <begin position="30"/>
        <end position="51"/>
    </location>
</feature>
<feature type="transmembrane region" description="Helical" evidence="2">
    <location>
        <begin position="312"/>
        <end position="333"/>
    </location>
</feature>
<feature type="transmembrane region" description="Helical" evidence="2">
    <location>
        <begin position="108"/>
        <end position="127"/>
    </location>
</feature>
<feature type="transmembrane region" description="Helical" evidence="2">
    <location>
        <begin position="418"/>
        <end position="442"/>
    </location>
</feature>